<reference evidence="1 2" key="1">
    <citation type="submission" date="2017-01" db="EMBL/GenBank/DDBJ databases">
        <title>Deconstructing symbiosis and pathogenesis requirements using a combined genomic-metabolomic approach.</title>
        <authorList>
            <person name="Tobias N.J."/>
            <person name="Wolff H."/>
            <person name="Djahanschiri B."/>
            <person name="Ebersberger I."/>
            <person name="Bode H.B."/>
        </authorList>
    </citation>
    <scope>NUCLEOTIDE SEQUENCE [LARGE SCALE GENOMIC DNA]</scope>
    <source>
        <strain evidence="1 2">DSM 4764</strain>
    </source>
</reference>
<evidence type="ECO:0000313" key="2">
    <source>
        <dbReference type="Proteomes" id="UP000194204"/>
    </source>
</evidence>
<proteinExistence type="predicted"/>
<dbReference type="EMBL" id="MUBK01000022">
    <property type="protein sequence ID" value="OTA19088.1"/>
    <property type="molecule type" value="Genomic_DNA"/>
</dbReference>
<gene>
    <name evidence="1" type="ORF">Xbed_02644</name>
</gene>
<dbReference type="Proteomes" id="UP000194204">
    <property type="component" value="Unassembled WGS sequence"/>
</dbReference>
<keyword evidence="2" id="KW-1185">Reference proteome</keyword>
<organism evidence="1 2">
    <name type="scientific">Xenorhabdus beddingii</name>
    <dbReference type="NCBI Taxonomy" id="40578"/>
    <lineage>
        <taxon>Bacteria</taxon>
        <taxon>Pseudomonadati</taxon>
        <taxon>Pseudomonadota</taxon>
        <taxon>Gammaproteobacteria</taxon>
        <taxon>Enterobacterales</taxon>
        <taxon>Morganellaceae</taxon>
        <taxon>Xenorhabdus</taxon>
    </lineage>
</organism>
<evidence type="ECO:0000313" key="1">
    <source>
        <dbReference type="EMBL" id="OTA19088.1"/>
    </source>
</evidence>
<name>A0A1Y2SMA9_9GAMM</name>
<accession>A0A1Y2SMA9</accession>
<comment type="caution">
    <text evidence="1">The sequence shown here is derived from an EMBL/GenBank/DDBJ whole genome shotgun (WGS) entry which is preliminary data.</text>
</comment>
<protein>
    <submittedName>
        <fullName evidence="1">Uncharacterized protein</fullName>
    </submittedName>
</protein>
<sequence>MRRLAPDPVPGFIKQRQRLAGRGTHRILGLNLPREQFAAVFRVRGEKLHLLRQQLPAVKHQMADAVQAVVPVFADFGRHIAVPQISGAAARLFAHFFRAPPKGIVAILPPLPARRQHPGKLVLAVPAQLGQLRPVPFLPQLHRRHATRIIILKQVLAEASEPVAFLVNPFPVNLIQAVEATRRVAGTVILIMLAQAVTVTDGGHLPVAVDHITQPLPFVIGRHQIERRIVAIFPIQPGQRWLRDVGHFVRRKKLRVASGALGGQLPHQGMGLPQDKAFIGLAVPLLPVFVPFKPEGMPAAYTEQSEFPHLVGLCLRLPAPAIRGAEGAFCRGTVRIITGDVPVGLHFFDLAILIVIVKRQRGPVGSGHFPQTAEDIVTVGGGAFRGVHRDHPARRIVFIAGHLIQRIAFFNAMAVAVIGIVPPGARIVGFGHDPAVRIQGIAVAFPLRVNHFQQLQAVEVIAVLPAVPLTIHARNR</sequence>
<dbReference type="AlphaFoldDB" id="A0A1Y2SMA9"/>